<keyword evidence="3" id="KW-1185">Reference proteome</keyword>
<evidence type="ECO:0000256" key="1">
    <source>
        <dbReference type="SAM" id="MobiDB-lite"/>
    </source>
</evidence>
<accession>A0A0L7QYJ4</accession>
<sequence>MIVQSVKHNFKPENEGNGEGLDDSVIQSTLDNELSMMEMEGKEDTTTESVQDSTTKTDDVDMSNIDMNKLLDIAKSEAEDGDKEESSTLNTISSTVSSLDRDLVGATRESLPSEYFQETTIYPIVETNQAAVQLSKGNQVPKANRDESSTVEVEDYTYVEYSPSTINVNNIGEKNTDTLVGMENTSTDPEISTDEQGYTYLGKISLENKNNTDEVQNLRNSELFYTGDGVKLPLEIRKLEDGSYALSISRKVCEHLLNKECPCCVPVNGNVVGTVKRNSDGRNANDRRRRIERRGGKRISKRESRRSISPNERGKCDSADDSLQIFSMPVETFARRYNLSLKLEKVQTPWNFDEARGKIDEDVRDRKVNNDQYRKEDATSYEDRVENERNFKTHRYQRNIDENVDKRVEIMKNVLIWLRDIILNRRSE</sequence>
<dbReference type="AlphaFoldDB" id="A0A0L7QYJ4"/>
<name>A0A0L7QYJ4_9HYME</name>
<gene>
    <name evidence="2" type="ORF">WH47_00694</name>
</gene>
<feature type="compositionally biased region" description="Basic and acidic residues" evidence="1">
    <location>
        <begin position="301"/>
        <end position="317"/>
    </location>
</feature>
<dbReference type="EMBL" id="KQ414688">
    <property type="protein sequence ID" value="KOC63626.1"/>
    <property type="molecule type" value="Genomic_DNA"/>
</dbReference>
<organism evidence="2 3">
    <name type="scientific">Habropoda laboriosa</name>
    <dbReference type="NCBI Taxonomy" id="597456"/>
    <lineage>
        <taxon>Eukaryota</taxon>
        <taxon>Metazoa</taxon>
        <taxon>Ecdysozoa</taxon>
        <taxon>Arthropoda</taxon>
        <taxon>Hexapoda</taxon>
        <taxon>Insecta</taxon>
        <taxon>Pterygota</taxon>
        <taxon>Neoptera</taxon>
        <taxon>Endopterygota</taxon>
        <taxon>Hymenoptera</taxon>
        <taxon>Apocrita</taxon>
        <taxon>Aculeata</taxon>
        <taxon>Apoidea</taxon>
        <taxon>Anthophila</taxon>
        <taxon>Apidae</taxon>
        <taxon>Habropoda</taxon>
    </lineage>
</organism>
<dbReference type="Proteomes" id="UP000053825">
    <property type="component" value="Unassembled WGS sequence"/>
</dbReference>
<feature type="region of interest" description="Disordered" evidence="1">
    <location>
        <begin position="37"/>
        <end position="60"/>
    </location>
</feature>
<feature type="region of interest" description="Disordered" evidence="1">
    <location>
        <begin position="1"/>
        <end position="25"/>
    </location>
</feature>
<evidence type="ECO:0000313" key="3">
    <source>
        <dbReference type="Proteomes" id="UP000053825"/>
    </source>
</evidence>
<proteinExistence type="predicted"/>
<evidence type="ECO:0000313" key="2">
    <source>
        <dbReference type="EMBL" id="KOC63626.1"/>
    </source>
</evidence>
<protein>
    <submittedName>
        <fullName evidence="2">Uncharacterized protein</fullName>
    </submittedName>
</protein>
<feature type="region of interest" description="Disordered" evidence="1">
    <location>
        <begin position="292"/>
        <end position="317"/>
    </location>
</feature>
<dbReference type="OrthoDB" id="6776866at2759"/>
<reference evidence="2 3" key="1">
    <citation type="submission" date="2015-07" db="EMBL/GenBank/DDBJ databases">
        <title>The genome of Habropoda laboriosa.</title>
        <authorList>
            <person name="Pan H."/>
            <person name="Kapheim K."/>
        </authorList>
    </citation>
    <scope>NUCLEOTIDE SEQUENCE [LARGE SCALE GENOMIC DNA]</scope>
    <source>
        <strain evidence="2">0110345459</strain>
    </source>
</reference>